<feature type="region of interest" description="Disordered" evidence="1">
    <location>
        <begin position="335"/>
        <end position="415"/>
    </location>
</feature>
<organism evidence="4 5">
    <name type="scientific">Phytophthora ramorum</name>
    <name type="common">Sudden oak death agent</name>
    <dbReference type="NCBI Taxonomy" id="164328"/>
    <lineage>
        <taxon>Eukaryota</taxon>
        <taxon>Sar</taxon>
        <taxon>Stramenopiles</taxon>
        <taxon>Oomycota</taxon>
        <taxon>Peronosporomycetes</taxon>
        <taxon>Peronosporales</taxon>
        <taxon>Peronosporaceae</taxon>
        <taxon>Phytophthora</taxon>
    </lineage>
</organism>
<dbReference type="CDD" id="cd09279">
    <property type="entry name" value="RNase_HI_like"/>
    <property type="match status" value="1"/>
</dbReference>
<dbReference type="Proteomes" id="UP000005238">
    <property type="component" value="Unassembled WGS sequence"/>
</dbReference>
<evidence type="ECO:0000259" key="3">
    <source>
        <dbReference type="PROSITE" id="PS50879"/>
    </source>
</evidence>
<accession>H3H4X5</accession>
<feature type="compositionally biased region" description="Low complexity" evidence="1">
    <location>
        <begin position="730"/>
        <end position="745"/>
    </location>
</feature>
<dbReference type="SUPFAM" id="SSF53098">
    <property type="entry name" value="Ribonuclease H-like"/>
    <property type="match status" value="1"/>
</dbReference>
<dbReference type="SUPFAM" id="SSF56672">
    <property type="entry name" value="DNA/RNA polymerases"/>
    <property type="match status" value="1"/>
</dbReference>
<sequence>MYICMCYTFVSNHRARADLNQEQDLQVRARAEPTSGEAVSSRSCGRTTTAPRNDTAAPDETKTEESDAEAAKLRCIEAPTPSPHPSELRPDHGLRDSVQAVYAHNAAAFECALCPYAARDLTALAAHRRTAHRGTCFVDHFHSGCTCGIGFQSRAAATKHALACGQSAHVNEAAARDRAMQEPATPALSAQRTEVAPAPTGPLRAAVPAAVAATSSGTAAAGAAHTQSAVPTASGHPHVPPAGCPLQPPPELRIGGKRRRLNNHDDVELAVDLDELMQEAEDELLDELTDAMEPLATNACPTPPAPTTPRTTRWGPRHQAVGAAAIARLVTGEETVPAPPRRRTLPPTALGRRATRWGPRLAARSAESASAAEPSSMLPPGRTSTRWGPRVTVTPPPPGRRPRACGGPSRAADQLPDRAAGATGQLPAGASGVSDHIPAATTAATMVVDGGSAGLEPWVLRFDGACRRNPGPGGTGAALFNPSGAVVWTCSHYMPSSNETNNTAEYTALLLGVQSAVHHGVSLLTIEGDSHLVVAQVRGAFACRNDRLRQLRNRVRHALRPLQRYTLKHIDRKANSHADRLANRALDLKKTLVECGEHHEDMSRCHCAPGADPEQPVRGRRAPTRVQRDPTSESDEDAAEVAARDGGEVFPSLPIGPGSAPARQPRLRLRQLTENEFDAASASLQTFAEEMACKIDDADSWASGEGYVSAIPDRLRELLQPYVTKPLPPGRRQSTQQQQRPPRVTRNQREHRLDEALDEMETTQRATPSNRTATRRARRRVGRIRSSMKMQELRQAFARDETKCVQEVLRAASAETAVEEHPETCPIDAATLHAHFTQTNTPRINFMPTEACGEQFRAAMASIGPATAARDALTDDLAVDEVETQLAQAAAKSSPGHDGVGYDVYKKFAAQLVPLLHAAFQLCWRHRRVPALWKVGFVRLIHKKGDPGDPENWRPICLQTAIYKLYSGLLATRLSRFLENNNLLPMAQKGFRAFNGCHEHNFVATSLLDQTRRLHRRLYEVWYDLRNAFGSVNQDMLWYVLRLLGVEPDFIARCDDIYDESCFVVGNASDGATEPVWQKVGVYQGCPLSPLLFIAALVPLLRALEQLDGVGVPLADGIRPCSTAYADDLKVFADSAAGITRCHATVTKFLEWTGLRANPAKCASLAVTTNARGNPTRDDSVRLAIDGDAIATLSLQESYRYLGVGDGFDHVRHRLQLEPKLQQIKREAVALMQSGLATWQVVKALKTYVYPKVEYALRHLRPLRSQLQGFDRAVARGLRHLLRLPQSTTTEFFFTPTSSGGLGLQSLVEMHQALQVAHAWQMLHSKDPAVAAVAKAQVGQVVRKRYRLTEEHWRGRDEELVRLFLNSELAASPFAEVLRRNGDIGSLWVDVQRTLLTLHLSLAARDDRDGQDPLGLRVPHHAKWLDHKSVLRHVKLHMKIRHQTRWKGLVDQGKTVRVHGGLGAKFVTTGAGLSDAEHRFGIQARLNQVDTNAVLKRKRLRANKTCRDPTCSSAETLPHVLNHCASSMDAIRQRHDDALEQIGSKIRGALDRAKSPTELRLNQTVPEYTGAALRPDIVLRNVAAKTMVIADLAVTFEDQAAGARHSSLQLSHDHKTLKYQPVVAELRHKGWRVQIGAIVYGSLGSVQPSNFKTYTEQLHLLKREARQLDIQLSSHCIRASHRIWGWHCRQHRERQRSGTASRAPRGSGGSPRRTSQAPARR</sequence>
<dbReference type="GO" id="GO:0003676">
    <property type="term" value="F:nucleic acid binding"/>
    <property type="evidence" value="ECO:0007669"/>
    <property type="project" value="InterPro"/>
</dbReference>
<dbReference type="PANTHER" id="PTHR35450:SF2">
    <property type="entry name" value="REVERSE TRANSCRIPTASE DOMAIN-CONTAINING PROTEIN"/>
    <property type="match status" value="1"/>
</dbReference>
<feature type="region of interest" description="Disordered" evidence="1">
    <location>
        <begin position="602"/>
        <end position="663"/>
    </location>
</feature>
<dbReference type="InParanoid" id="H3H4X5"/>
<feature type="region of interest" description="Disordered" evidence="1">
    <location>
        <begin position="28"/>
        <end position="70"/>
    </location>
</feature>
<feature type="domain" description="RNase H type-1" evidence="3">
    <location>
        <begin position="454"/>
        <end position="587"/>
    </location>
</feature>
<feature type="region of interest" description="Disordered" evidence="1">
    <location>
        <begin position="1691"/>
        <end position="1721"/>
    </location>
</feature>
<name>H3H4X5_PHYRM</name>
<reference evidence="4" key="2">
    <citation type="submission" date="2015-06" db="UniProtKB">
        <authorList>
            <consortium name="EnsemblProtists"/>
        </authorList>
    </citation>
    <scope>IDENTIFICATION</scope>
    <source>
        <strain evidence="4">Pr102</strain>
    </source>
</reference>
<feature type="compositionally biased region" description="Polar residues" evidence="1">
    <location>
        <begin position="37"/>
        <end position="52"/>
    </location>
</feature>
<dbReference type="InterPro" id="IPR002156">
    <property type="entry name" value="RNaseH_domain"/>
</dbReference>
<dbReference type="PROSITE" id="PS50878">
    <property type="entry name" value="RT_POL"/>
    <property type="match status" value="1"/>
</dbReference>
<dbReference type="EMBL" id="DS566263">
    <property type="status" value="NOT_ANNOTATED_CDS"/>
    <property type="molecule type" value="Genomic_DNA"/>
</dbReference>
<feature type="compositionally biased region" description="Low complexity" evidence="1">
    <location>
        <begin position="1697"/>
        <end position="1715"/>
    </location>
</feature>
<dbReference type="VEuPathDB" id="FungiDB:KRP22_6258"/>
<feature type="compositionally biased region" description="Low complexity" evidence="1">
    <location>
        <begin position="359"/>
        <end position="380"/>
    </location>
</feature>
<keyword evidence="5" id="KW-1185">Reference proteome</keyword>
<dbReference type="Pfam" id="PF00078">
    <property type="entry name" value="RVT_1"/>
    <property type="match status" value="1"/>
</dbReference>
<dbReference type="PANTHER" id="PTHR35450">
    <property type="entry name" value="REVERSE TRANSCRIPTASE DOMAIN-CONTAINING PROTEIN"/>
    <property type="match status" value="1"/>
</dbReference>
<evidence type="ECO:0008006" key="6">
    <source>
        <dbReference type="Google" id="ProtNLM"/>
    </source>
</evidence>
<dbReference type="eggNOG" id="KOG1075">
    <property type="taxonomic scope" value="Eukaryota"/>
</dbReference>
<evidence type="ECO:0000313" key="5">
    <source>
        <dbReference type="Proteomes" id="UP000005238"/>
    </source>
</evidence>
<proteinExistence type="predicted"/>
<dbReference type="VEuPathDB" id="FungiDB:KRP23_3131"/>
<dbReference type="Gene3D" id="3.30.420.10">
    <property type="entry name" value="Ribonuclease H-like superfamily/Ribonuclease H"/>
    <property type="match status" value="1"/>
</dbReference>
<dbReference type="PROSITE" id="PS50879">
    <property type="entry name" value="RNASE_H_1"/>
    <property type="match status" value="1"/>
</dbReference>
<dbReference type="EnsemblProtists" id="Phyra85647">
    <property type="protein sequence ID" value="Phyra85647"/>
    <property type="gene ID" value="Phyra85647"/>
</dbReference>
<dbReference type="GO" id="GO:0004523">
    <property type="term" value="F:RNA-DNA hybrid ribonuclease activity"/>
    <property type="evidence" value="ECO:0007669"/>
    <property type="project" value="InterPro"/>
</dbReference>
<feature type="region of interest" description="Disordered" evidence="1">
    <location>
        <begin position="295"/>
        <end position="315"/>
    </location>
</feature>
<evidence type="ECO:0000256" key="1">
    <source>
        <dbReference type="SAM" id="MobiDB-lite"/>
    </source>
</evidence>
<reference evidence="5" key="1">
    <citation type="journal article" date="2006" name="Science">
        <title>Phytophthora genome sequences uncover evolutionary origins and mechanisms of pathogenesis.</title>
        <authorList>
            <person name="Tyler B.M."/>
            <person name="Tripathy S."/>
            <person name="Zhang X."/>
            <person name="Dehal P."/>
            <person name="Jiang R.H."/>
            <person name="Aerts A."/>
            <person name="Arredondo F.D."/>
            <person name="Baxter L."/>
            <person name="Bensasson D."/>
            <person name="Beynon J.L."/>
            <person name="Chapman J."/>
            <person name="Damasceno C.M."/>
            <person name="Dorrance A.E."/>
            <person name="Dou D."/>
            <person name="Dickerman A.W."/>
            <person name="Dubchak I.L."/>
            <person name="Garbelotto M."/>
            <person name="Gijzen M."/>
            <person name="Gordon S.G."/>
            <person name="Govers F."/>
            <person name="Grunwald N.J."/>
            <person name="Huang W."/>
            <person name="Ivors K.L."/>
            <person name="Jones R.W."/>
            <person name="Kamoun S."/>
            <person name="Krampis K."/>
            <person name="Lamour K.H."/>
            <person name="Lee M.K."/>
            <person name="McDonald W.H."/>
            <person name="Medina M."/>
            <person name="Meijer H.J."/>
            <person name="Nordberg E.K."/>
            <person name="Maclean D.J."/>
            <person name="Ospina-Giraldo M.D."/>
            <person name="Morris P.F."/>
            <person name="Phuntumart V."/>
            <person name="Putnam N.H."/>
            <person name="Rash S."/>
            <person name="Rose J.K."/>
            <person name="Sakihama Y."/>
            <person name="Salamov A.A."/>
            <person name="Savidor A."/>
            <person name="Scheuring C.F."/>
            <person name="Smith B.M."/>
            <person name="Sobral B.W."/>
            <person name="Terry A."/>
            <person name="Torto-Alalibo T.A."/>
            <person name="Win J."/>
            <person name="Xu Z."/>
            <person name="Zhang H."/>
            <person name="Grigoriev I.V."/>
            <person name="Rokhsar D.S."/>
            <person name="Boore J.L."/>
        </authorList>
    </citation>
    <scope>NUCLEOTIDE SEQUENCE [LARGE SCALE GENOMIC DNA]</scope>
    <source>
        <strain evidence="5">Pr102</strain>
    </source>
</reference>
<evidence type="ECO:0000259" key="2">
    <source>
        <dbReference type="PROSITE" id="PS50878"/>
    </source>
</evidence>
<dbReference type="Pfam" id="PF13456">
    <property type="entry name" value="RVT_3"/>
    <property type="match status" value="1"/>
</dbReference>
<dbReference type="VEuPathDB" id="FungiDB:KRP23_3133"/>
<dbReference type="InterPro" id="IPR036397">
    <property type="entry name" value="RNaseH_sf"/>
</dbReference>
<dbReference type="InterPro" id="IPR043502">
    <property type="entry name" value="DNA/RNA_pol_sf"/>
</dbReference>
<feature type="domain" description="Reverse transcriptase" evidence="2">
    <location>
        <begin position="922"/>
        <end position="1206"/>
    </location>
</feature>
<feature type="compositionally biased region" description="Basic and acidic residues" evidence="1">
    <location>
        <begin position="59"/>
        <end position="70"/>
    </location>
</feature>
<dbReference type="CDD" id="cd01650">
    <property type="entry name" value="RT_nLTR_like"/>
    <property type="match status" value="1"/>
</dbReference>
<protein>
    <recommendedName>
        <fullName evidence="6">Reverse transcriptase</fullName>
    </recommendedName>
</protein>
<feature type="region of interest" description="Disordered" evidence="1">
    <location>
        <begin position="724"/>
        <end position="780"/>
    </location>
</feature>
<dbReference type="InterPro" id="IPR000477">
    <property type="entry name" value="RT_dom"/>
</dbReference>
<evidence type="ECO:0000313" key="4">
    <source>
        <dbReference type="EnsemblProtists" id="Phyra85647"/>
    </source>
</evidence>
<dbReference type="HOGENOM" id="CLU_002086_1_0_1"/>
<dbReference type="InterPro" id="IPR012337">
    <property type="entry name" value="RNaseH-like_sf"/>
</dbReference>